<reference evidence="2" key="1">
    <citation type="submission" date="2021-12" db="EMBL/GenBank/DDBJ databases">
        <title>Prjna785345.</title>
        <authorList>
            <person name="Rujirawat T."/>
            <person name="Krajaejun T."/>
        </authorList>
    </citation>
    <scope>NUCLEOTIDE SEQUENCE</scope>
    <source>
        <strain evidence="2">Pi057C3</strain>
    </source>
</reference>
<keyword evidence="3" id="KW-1185">Reference proteome</keyword>
<dbReference type="AlphaFoldDB" id="A0AAD5Q9U2"/>
<sequence length="507" mass="56527">MEATTMLSIAPAAPEQPTARLATRTLRKSPTSWKLSDMDDDALSATDSEEDDERPSGSARKRARSFWMQKPPRHGNMPTWVQNIVALWQRVLQRDDVSVMSDFFLDLDGTEEQGWDLVEQMQWLGVNISIEQFLSLRKCCVYHSNLEELTHSTWIPTMVRVLVCKNDGAFEFEATELSLADSWTAVKMQLARALYTEEELFAVASPSDISLYKLPEGDDVEVAAEGEPIDSFMTADSRWVLDIFSSPLRRTTDLSLQTESVIRGMRRSSMDGMLGSSPLGNTTDLASSPPTSAIPTTAYHEPYIHIGTWVPMLITDRSRAAASLLNVLKPAANDYEDVLMTTNRAREYISRFRRIGRPVSIISIQTITLPLAIASPSAISQHGARSLYDGVYHLSEGDLQKGFVQAVRLWFSFDCEQTISVTKVNGTLGLKPLRQQDGWIVVQALPGSPAFEAGMRGEEVFLTHVNGVDVSPHAFPSVCDRHAPQISWKDSVIPLVEKTETCIFTFF</sequence>
<comment type="caution">
    <text evidence="2">The sequence shown here is derived from an EMBL/GenBank/DDBJ whole genome shotgun (WGS) entry which is preliminary data.</text>
</comment>
<feature type="region of interest" description="Disordered" evidence="1">
    <location>
        <begin position="1"/>
        <end position="71"/>
    </location>
</feature>
<dbReference type="InterPro" id="IPR036034">
    <property type="entry name" value="PDZ_sf"/>
</dbReference>
<evidence type="ECO:0000313" key="3">
    <source>
        <dbReference type="Proteomes" id="UP001209570"/>
    </source>
</evidence>
<dbReference type="Proteomes" id="UP001209570">
    <property type="component" value="Unassembled WGS sequence"/>
</dbReference>
<protein>
    <recommendedName>
        <fullName evidence="4">PDZ domain-containing protein</fullName>
    </recommendedName>
</protein>
<name>A0AAD5Q9U2_PYTIN</name>
<evidence type="ECO:0008006" key="4">
    <source>
        <dbReference type="Google" id="ProtNLM"/>
    </source>
</evidence>
<evidence type="ECO:0000313" key="2">
    <source>
        <dbReference type="EMBL" id="KAJ0399341.1"/>
    </source>
</evidence>
<dbReference type="EMBL" id="JAKCXM010000186">
    <property type="protein sequence ID" value="KAJ0399341.1"/>
    <property type="molecule type" value="Genomic_DNA"/>
</dbReference>
<gene>
    <name evidence="2" type="ORF">P43SY_001530</name>
</gene>
<proteinExistence type="predicted"/>
<organism evidence="2 3">
    <name type="scientific">Pythium insidiosum</name>
    <name type="common">Pythiosis disease agent</name>
    <dbReference type="NCBI Taxonomy" id="114742"/>
    <lineage>
        <taxon>Eukaryota</taxon>
        <taxon>Sar</taxon>
        <taxon>Stramenopiles</taxon>
        <taxon>Oomycota</taxon>
        <taxon>Peronosporomycetes</taxon>
        <taxon>Pythiales</taxon>
        <taxon>Pythiaceae</taxon>
        <taxon>Pythium</taxon>
    </lineage>
</organism>
<dbReference type="SUPFAM" id="SSF50156">
    <property type="entry name" value="PDZ domain-like"/>
    <property type="match status" value="1"/>
</dbReference>
<accession>A0AAD5Q9U2</accession>
<feature type="compositionally biased region" description="Acidic residues" evidence="1">
    <location>
        <begin position="38"/>
        <end position="53"/>
    </location>
</feature>
<evidence type="ECO:0000256" key="1">
    <source>
        <dbReference type="SAM" id="MobiDB-lite"/>
    </source>
</evidence>